<dbReference type="Proteomes" id="UP000028760">
    <property type="component" value="Unassembled WGS sequence"/>
</dbReference>
<dbReference type="EMBL" id="AYCK01003598">
    <property type="status" value="NOT_ANNOTATED_CDS"/>
    <property type="molecule type" value="Genomic_DNA"/>
</dbReference>
<organism evidence="1 2">
    <name type="scientific">Poecilia formosa</name>
    <name type="common">Amazon molly</name>
    <name type="synonym">Limia formosa</name>
    <dbReference type="NCBI Taxonomy" id="48698"/>
    <lineage>
        <taxon>Eukaryota</taxon>
        <taxon>Metazoa</taxon>
        <taxon>Chordata</taxon>
        <taxon>Craniata</taxon>
        <taxon>Vertebrata</taxon>
        <taxon>Euteleostomi</taxon>
        <taxon>Actinopterygii</taxon>
        <taxon>Neopterygii</taxon>
        <taxon>Teleostei</taxon>
        <taxon>Neoteleostei</taxon>
        <taxon>Acanthomorphata</taxon>
        <taxon>Ovalentaria</taxon>
        <taxon>Atherinomorphae</taxon>
        <taxon>Cyprinodontiformes</taxon>
        <taxon>Poeciliidae</taxon>
        <taxon>Poeciliinae</taxon>
        <taxon>Poecilia</taxon>
    </lineage>
</organism>
<keyword evidence="2" id="KW-1185">Reference proteome</keyword>
<dbReference type="Ensembl" id="ENSPFOT00000023080.1">
    <property type="protein sequence ID" value="ENSPFOP00000022909.1"/>
    <property type="gene ID" value="ENSPFOG00000024492.1"/>
</dbReference>
<protein>
    <submittedName>
        <fullName evidence="1">Uncharacterized protein</fullName>
    </submittedName>
</protein>
<accession>A0A096LUR8</accession>
<reference evidence="2" key="1">
    <citation type="submission" date="2013-10" db="EMBL/GenBank/DDBJ databases">
        <authorList>
            <person name="Schartl M."/>
            <person name="Warren W."/>
        </authorList>
    </citation>
    <scope>NUCLEOTIDE SEQUENCE [LARGE SCALE GENOMIC DNA]</scope>
    <source>
        <strain evidence="2">female</strain>
    </source>
</reference>
<evidence type="ECO:0000313" key="2">
    <source>
        <dbReference type="Proteomes" id="UP000028760"/>
    </source>
</evidence>
<proteinExistence type="predicted"/>
<evidence type="ECO:0000313" key="1">
    <source>
        <dbReference type="Ensembl" id="ENSPFOP00000022909.1"/>
    </source>
</evidence>
<name>A0A096LUR8_POEFO</name>
<dbReference type="AlphaFoldDB" id="A0A096LUR8"/>
<sequence length="381" mass="43302">MRLITELAERLNSLIKEFATTNFAELASDIKEIFNENEPPTLTQHHLNDPEFIKLWYQIKLLPLLPDVNPDLLSCLSTKNFSCPVYQTLVAALGESMRQMDADMMYSHNIYRYFIYSFLNHTTTGPQCISSANQSAEWVKLNFGFFSSFASVIDFYQLNPDFSALEALPVLTPKQLAEMLLLPLPGPTEKDTIIHAVFDFLLESPEKMSNSAIIRSMEAKIWTVAHSVLSVGMIPSAEAILDVIEEIRLSALTDGELTNSSVIHLWFAERLSSFLPFASGRFLLCLTSKNLSCPSYQQILQVFVGHFEKMPFQQQLVVLKDFILRFLLNAHSNQGCLSSFNNSAQWLTDNFGPFSEFVLISELIHLNRLFKPVRLRLLKTD</sequence>
<reference evidence="1" key="2">
    <citation type="submission" date="2025-08" db="UniProtKB">
        <authorList>
            <consortium name="Ensembl"/>
        </authorList>
    </citation>
    <scope>IDENTIFICATION</scope>
</reference>
<dbReference type="eggNOG" id="ENOG502QRX1">
    <property type="taxonomic scope" value="Eukaryota"/>
</dbReference>
<dbReference type="OMA" id="SHNIYRY"/>
<dbReference type="GeneTree" id="ENSGT00600000085317"/>
<reference evidence="1" key="3">
    <citation type="submission" date="2025-09" db="UniProtKB">
        <authorList>
            <consortium name="Ensembl"/>
        </authorList>
    </citation>
    <scope>IDENTIFICATION</scope>
</reference>